<gene>
    <name evidence="10" type="ORF">MYCIT1_LOCUS21763</name>
</gene>
<dbReference type="AlphaFoldDB" id="A0AAD2HGU7"/>
<dbReference type="InterPro" id="IPR004331">
    <property type="entry name" value="SPX_dom"/>
</dbReference>
<feature type="domain" description="SPX" evidence="9">
    <location>
        <begin position="1"/>
        <end position="442"/>
    </location>
</feature>
<evidence type="ECO:0000256" key="7">
    <source>
        <dbReference type="SAM" id="Phobius"/>
    </source>
</evidence>
<dbReference type="GO" id="GO:0005886">
    <property type="term" value="C:plasma membrane"/>
    <property type="evidence" value="ECO:0007669"/>
    <property type="project" value="TreeGrafter"/>
</dbReference>
<reference evidence="10" key="1">
    <citation type="submission" date="2023-11" db="EMBL/GenBank/DDBJ databases">
        <authorList>
            <person name="De Vega J J."/>
            <person name="De Vega J J."/>
        </authorList>
    </citation>
    <scope>NUCLEOTIDE SEQUENCE</scope>
</reference>
<feature type="transmembrane region" description="Helical" evidence="7">
    <location>
        <begin position="763"/>
        <end position="783"/>
    </location>
</feature>
<feature type="transmembrane region" description="Helical" evidence="7">
    <location>
        <begin position="597"/>
        <end position="618"/>
    </location>
</feature>
<feature type="compositionally biased region" description="Basic and acidic residues" evidence="6">
    <location>
        <begin position="357"/>
        <end position="387"/>
    </location>
</feature>
<accession>A0AAD2HGU7</accession>
<dbReference type="CDD" id="cd14475">
    <property type="entry name" value="SPX_SYG1_like"/>
    <property type="match status" value="1"/>
</dbReference>
<organism evidence="10 11">
    <name type="scientific">Mycena citricolor</name>
    <dbReference type="NCBI Taxonomy" id="2018698"/>
    <lineage>
        <taxon>Eukaryota</taxon>
        <taxon>Fungi</taxon>
        <taxon>Dikarya</taxon>
        <taxon>Basidiomycota</taxon>
        <taxon>Agaricomycotina</taxon>
        <taxon>Agaricomycetes</taxon>
        <taxon>Agaricomycetidae</taxon>
        <taxon>Agaricales</taxon>
        <taxon>Marasmiineae</taxon>
        <taxon>Mycenaceae</taxon>
        <taxon>Mycena</taxon>
    </lineage>
</organism>
<evidence type="ECO:0000256" key="6">
    <source>
        <dbReference type="SAM" id="MobiDB-lite"/>
    </source>
</evidence>
<comment type="caution">
    <text evidence="10">The sequence shown here is derived from an EMBL/GenBank/DDBJ whole genome shotgun (WGS) entry which is preliminary data.</text>
</comment>
<feature type="transmembrane region" description="Helical" evidence="7">
    <location>
        <begin position="733"/>
        <end position="751"/>
    </location>
</feature>
<keyword evidence="11" id="KW-1185">Reference proteome</keyword>
<keyword evidence="5 7" id="KW-0472">Membrane</keyword>
<evidence type="ECO:0000256" key="1">
    <source>
        <dbReference type="ARBA" id="ARBA00004141"/>
    </source>
</evidence>
<feature type="region of interest" description="Disordered" evidence="6">
    <location>
        <begin position="218"/>
        <end position="239"/>
    </location>
</feature>
<dbReference type="GO" id="GO:0016036">
    <property type="term" value="P:cellular response to phosphate starvation"/>
    <property type="evidence" value="ECO:0007669"/>
    <property type="project" value="TreeGrafter"/>
</dbReference>
<dbReference type="PANTHER" id="PTHR10783:SF103">
    <property type="entry name" value="SOLUTE CARRIER FAMILY 53 MEMBER 1"/>
    <property type="match status" value="1"/>
</dbReference>
<evidence type="ECO:0000313" key="10">
    <source>
        <dbReference type="EMBL" id="CAK5274535.1"/>
    </source>
</evidence>
<sequence length="824" mass="93625">MKFTRYIEDTQVPEWTRAYLDYRIFKDRIRDIRSAQESNHAFPGIESPSNSPIGGWAQQSDHSVLSFVDSAGNSSYGGSEIHLPLDRRLGDLASNTGSPQPQRARAVDSVSPPPNAAAGRLHLQVDSPMPPFVPRSPTSQTNRDALPPSPGGAIQFPATTAQRAVSPRILLPQLVVRQATNRSHHAPPSPLGDGSTMHGRMDTKRLGADMMSRVLTNHSQARKGDTAPSSPVVSPSTVGSRLRKGISHLMDPLRRDPYSELSLNVLMPLLSPQELAFFTALDSELQKVDNFFIEKERAMKVRAKDLGAQLRALNQHRKLSVDKNSDAPRSWPAFWRGSISALLKLVGRQSLSKMHGHVHDDDGAREAKTEVKTFETSRARDDQRDPKAYPQAKRKWKKAILEHYRGLEMLQNYRILNIYAFRRVLIKFEKATKISVQRAYMEGKVELAAFYSDDNLRAMMQEDENLYAINFGKVLKTHHKSTFQSGLALGAAMIAVAAGIFDSFQPNTRAAIPGWDGLMFIYGVLAIPAIFALLVGLNLLVWAHSRINYVFIFELDLRTRLDHREYFQTPAILLTALCYAFWLSFSRILDAHVAPATWPLVWLAFTGIVMFDPFPLLYRPSRYWLVKSTANLLKSGLKRVEVPWFLFRMMLPTDATQFTDFWMGDQFTSLEFTLSNIPLVSCVYARSLDADWRKCGSTSKLWPLSFVIAVLPFVIRMVQSIKRYADSKLTTHLINAGKYWSGIISYLCYFLWRHKGSKYDLSFAFWCLFQSLYSSYALTWDFLMDWSIFRRHSRHWLLRNELIYSNHVPLYYTAIVSFPAPLPS</sequence>
<dbReference type="PROSITE" id="PS51380">
    <property type="entry name" value="EXS"/>
    <property type="match status" value="1"/>
</dbReference>
<evidence type="ECO:0000256" key="2">
    <source>
        <dbReference type="ARBA" id="ARBA00009665"/>
    </source>
</evidence>
<feature type="transmembrane region" description="Helical" evidence="7">
    <location>
        <begin position="566"/>
        <end position="585"/>
    </location>
</feature>
<evidence type="ECO:0008006" key="12">
    <source>
        <dbReference type="Google" id="ProtNLM"/>
    </source>
</evidence>
<feature type="transmembrane region" description="Helical" evidence="7">
    <location>
        <begin position="483"/>
        <end position="501"/>
    </location>
</feature>
<feature type="transmembrane region" description="Helical" evidence="7">
    <location>
        <begin position="701"/>
        <end position="721"/>
    </location>
</feature>
<evidence type="ECO:0000256" key="3">
    <source>
        <dbReference type="ARBA" id="ARBA00022692"/>
    </source>
</evidence>
<feature type="region of interest" description="Disordered" evidence="6">
    <location>
        <begin position="179"/>
        <end position="198"/>
    </location>
</feature>
<evidence type="ECO:0000313" key="11">
    <source>
        <dbReference type="Proteomes" id="UP001295794"/>
    </source>
</evidence>
<comment type="similarity">
    <text evidence="2">Belongs to the SYG1 (TC 2.A.94) family.</text>
</comment>
<name>A0AAD2HGU7_9AGAR</name>
<evidence type="ECO:0000259" key="8">
    <source>
        <dbReference type="PROSITE" id="PS51380"/>
    </source>
</evidence>
<keyword evidence="3 7" id="KW-0812">Transmembrane</keyword>
<evidence type="ECO:0000256" key="4">
    <source>
        <dbReference type="ARBA" id="ARBA00022989"/>
    </source>
</evidence>
<feature type="region of interest" description="Disordered" evidence="6">
    <location>
        <begin position="356"/>
        <end position="389"/>
    </location>
</feature>
<dbReference type="GO" id="GO:0005794">
    <property type="term" value="C:Golgi apparatus"/>
    <property type="evidence" value="ECO:0007669"/>
    <property type="project" value="TreeGrafter"/>
</dbReference>
<feature type="domain" description="EXS" evidence="8">
    <location>
        <begin position="696"/>
        <end position="824"/>
    </location>
</feature>
<dbReference type="Pfam" id="PF03124">
    <property type="entry name" value="EXS"/>
    <property type="match status" value="1"/>
</dbReference>
<evidence type="ECO:0000259" key="9">
    <source>
        <dbReference type="PROSITE" id="PS51382"/>
    </source>
</evidence>
<comment type="subcellular location">
    <subcellularLocation>
        <location evidence="1">Membrane</location>
        <topology evidence="1">Multi-pass membrane protein</topology>
    </subcellularLocation>
</comment>
<protein>
    <recommendedName>
        <fullName evidence="12">SPX domain-containing protein</fullName>
    </recommendedName>
</protein>
<dbReference type="InterPro" id="IPR004342">
    <property type="entry name" value="EXS_C"/>
</dbReference>
<dbReference type="EMBL" id="CAVNYO010000403">
    <property type="protein sequence ID" value="CAK5274535.1"/>
    <property type="molecule type" value="Genomic_DNA"/>
</dbReference>
<dbReference type="PROSITE" id="PS51382">
    <property type="entry name" value="SPX"/>
    <property type="match status" value="1"/>
</dbReference>
<proteinExistence type="inferred from homology"/>
<feature type="compositionally biased region" description="Low complexity" evidence="6">
    <location>
        <begin position="228"/>
        <end position="239"/>
    </location>
</feature>
<dbReference type="GO" id="GO:0000822">
    <property type="term" value="F:inositol hexakisphosphate binding"/>
    <property type="evidence" value="ECO:0007669"/>
    <property type="project" value="TreeGrafter"/>
</dbReference>
<dbReference type="Proteomes" id="UP001295794">
    <property type="component" value="Unassembled WGS sequence"/>
</dbReference>
<feature type="region of interest" description="Disordered" evidence="6">
    <location>
        <begin position="89"/>
        <end position="155"/>
    </location>
</feature>
<evidence type="ECO:0000256" key="5">
    <source>
        <dbReference type="ARBA" id="ARBA00023136"/>
    </source>
</evidence>
<keyword evidence="4 7" id="KW-1133">Transmembrane helix</keyword>
<dbReference type="GO" id="GO:0006817">
    <property type="term" value="P:phosphate ion transport"/>
    <property type="evidence" value="ECO:0007669"/>
    <property type="project" value="TreeGrafter"/>
</dbReference>
<dbReference type="Pfam" id="PF03105">
    <property type="entry name" value="SPX"/>
    <property type="match status" value="1"/>
</dbReference>
<dbReference type="PANTHER" id="PTHR10783">
    <property type="entry name" value="XENOTROPIC AND POLYTROPIC RETROVIRUS RECEPTOR 1-RELATED"/>
    <property type="match status" value="1"/>
</dbReference>
<feature type="transmembrane region" description="Helical" evidence="7">
    <location>
        <begin position="521"/>
        <end position="545"/>
    </location>
</feature>